<reference evidence="3 5" key="1">
    <citation type="journal article" date="2008" name="Genome Biol.">
        <title>The genome sequence of the model ascomycete fungus Podospora anserina.</title>
        <authorList>
            <person name="Espagne E."/>
            <person name="Lespinet O."/>
            <person name="Malagnac F."/>
            <person name="Da Silva C."/>
            <person name="Jaillon O."/>
            <person name="Porcel B.M."/>
            <person name="Couloux A."/>
            <person name="Aury J.-M."/>
            <person name="Segurens B."/>
            <person name="Poulain J."/>
            <person name="Anthouard V."/>
            <person name="Grossetete S."/>
            <person name="Khalili H."/>
            <person name="Coppin E."/>
            <person name="Dequard-Chablat M."/>
            <person name="Picard M."/>
            <person name="Contamine V."/>
            <person name="Arnaise S."/>
            <person name="Bourdais A."/>
            <person name="Berteaux-Lecellier V."/>
            <person name="Gautheret D."/>
            <person name="de Vries R.P."/>
            <person name="Battaglia E."/>
            <person name="Coutinho P.M."/>
            <person name="Danchin E.G.J."/>
            <person name="Henrissat B."/>
            <person name="El Khoury R."/>
            <person name="Sainsard-Chanet A."/>
            <person name="Boivin A."/>
            <person name="Pinan-Lucarre B."/>
            <person name="Sellem C.H."/>
            <person name="Debuchy R."/>
            <person name="Wincker P."/>
            <person name="Weissenbach J."/>
            <person name="Silar P."/>
        </authorList>
    </citation>
    <scope>NUCLEOTIDE SEQUENCE [LARGE SCALE GENOMIC DNA]</scope>
    <source>
        <strain evidence="5">S / ATCC MYA-4624 / DSM 980 / FGSC 10383</strain>
        <strain evidence="3">S mat+</strain>
    </source>
</reference>
<name>B2AQA8_PODAN</name>
<dbReference type="EMBL" id="FO904939">
    <property type="protein sequence ID" value="CDP28790.1"/>
    <property type="molecule type" value="Genomic_DNA"/>
</dbReference>
<feature type="region of interest" description="Disordered" evidence="1">
    <location>
        <begin position="224"/>
        <end position="290"/>
    </location>
</feature>
<reference evidence="3" key="2">
    <citation type="submission" date="2008-07" db="EMBL/GenBank/DDBJ databases">
        <authorList>
            <person name="Genoscope - CEA"/>
        </authorList>
    </citation>
    <scope>NUCLEOTIDE SEQUENCE</scope>
    <source>
        <strain evidence="3">S mat+</strain>
    </source>
</reference>
<evidence type="ECO:0000313" key="3">
    <source>
        <dbReference type="EMBL" id="CAP67048.1"/>
    </source>
</evidence>
<keyword evidence="5" id="KW-1185">Reference proteome</keyword>
<dbReference type="HOGENOM" id="CLU_527978_0_0_1"/>
<dbReference type="VEuPathDB" id="FungiDB:PODANS_4_4790"/>
<protein>
    <submittedName>
        <fullName evidence="3">Podospora anserina S mat+ genomic DNA chromosome 4, supercontig 4</fullName>
    </submittedName>
</protein>
<gene>
    <name evidence="3" type="ORF">PODANS_4_4790</name>
</gene>
<dbReference type="EMBL" id="CU633895">
    <property type="protein sequence ID" value="CAP67048.1"/>
    <property type="molecule type" value="Genomic_DNA"/>
</dbReference>
<dbReference type="RefSeq" id="XP_001906381.1">
    <property type="nucleotide sequence ID" value="XM_001906346.1"/>
</dbReference>
<reference evidence="4" key="4">
    <citation type="submission" date="2015-04" db="EMBL/GenBank/DDBJ databases">
        <title>Maintaining two mating types: Structure of the mating type locus and its role in heterokaryosis in Podospora anserina.</title>
        <authorList>
            <person name="Grognet P."/>
            <person name="Bidard F."/>
            <person name="Kuchly C."/>
            <person name="Chan Ho Tong L."/>
            <person name="Coppin E."/>
            <person name="Ait Benkhali J."/>
            <person name="Couloux A."/>
            <person name="Wincker P."/>
            <person name="Debuchy R."/>
            <person name="Silar P."/>
        </authorList>
    </citation>
    <scope>NUCLEOTIDE SEQUENCE</scope>
</reference>
<dbReference type="GeneID" id="6190404"/>
<dbReference type="eggNOG" id="ENOG502S005">
    <property type="taxonomic scope" value="Eukaryota"/>
</dbReference>
<dbReference type="PANTHER" id="PTHR36182">
    <property type="entry name" value="PROTEIN, PUTATIVE (AFU_ORTHOLOGUE AFUA_6G10930)-RELATED"/>
    <property type="match status" value="1"/>
</dbReference>
<evidence type="ECO:0000313" key="4">
    <source>
        <dbReference type="EMBL" id="CDP28790.1"/>
    </source>
</evidence>
<sequence length="516" mass="53952">MHTVSFLATALAAQAARAHLIMNTPIPYNYHGTSSLVQVDPLRALPFPCQGNTDVVEVTSMQAGTEQLVKFTGGAQHGGGSCQFSVTYDFPPPADKSKWKTIYTLIGGYPVSAAGNLPAAQPDQDGRADSPQCGNDSGVECVRQFNVPIPKDMPNGNATFAWTWYNKIGNHEVYMNCAPVKISGGSDDTTFFNSLPQMFVANIRGECTTNNGVLNIPNPGKFGKVLEQPAPRSEGTCEKAAGVPTFDGDSGAASAPAPTQGQSSTLITSTSSATVPPTATSPEEDITTITPTSLETSVVVIPTTTPAVVIPELVGVPCSPERSLFCFSPSEFGICNGGIATPQAVAPDTTCLFGNPLSKRSVKYVSKVVVVGPRQITAITPIEDKPTKISAITPIDDPTKISAITPIDEPTKISAITPIDEPTKISAITPIEDPTKLTTIIPIEPTSRLTTIIPIDPTTEFPSRGGALPTPAPAPVPALAPPPLRGTPCNKVGSFCFCKVAGKVFPQPVPMGAICT</sequence>
<dbReference type="PANTHER" id="PTHR36182:SF2">
    <property type="entry name" value="LYTIC POLYSACCHARIDE MONOOXYGENASE"/>
    <property type="match status" value="1"/>
</dbReference>
<keyword evidence="2" id="KW-0732">Signal</keyword>
<reference evidence="5" key="3">
    <citation type="journal article" date="2014" name="Genetics">
        <title>Maintaining two mating types: Structure of the mating type locus and its role in heterokaryosis in Podospora anserina.</title>
        <authorList>
            <person name="Grognet P."/>
            <person name="Bidard F."/>
            <person name="Kuchly C."/>
            <person name="Tong L.C.H."/>
            <person name="Coppin E."/>
            <person name="Benkhali J.A."/>
            <person name="Couloux A."/>
            <person name="Wincker P."/>
            <person name="Debuchy R."/>
            <person name="Silar P."/>
        </authorList>
    </citation>
    <scope>GENOME REANNOTATION</scope>
    <source>
        <strain evidence="5">S / ATCC MYA-4624 / DSM 980 / FGSC 10383</strain>
    </source>
</reference>
<dbReference type="Proteomes" id="UP000001197">
    <property type="component" value="Chromosome 4"/>
</dbReference>
<evidence type="ECO:0000256" key="1">
    <source>
        <dbReference type="SAM" id="MobiDB-lite"/>
    </source>
</evidence>
<proteinExistence type="predicted"/>
<dbReference type="KEGG" id="pan:PODANSg3410"/>
<organism evidence="3">
    <name type="scientific">Podospora anserina (strain S / ATCC MYA-4624 / DSM 980 / FGSC 10383)</name>
    <name type="common">Pleurage anserina</name>
    <dbReference type="NCBI Taxonomy" id="515849"/>
    <lineage>
        <taxon>Eukaryota</taxon>
        <taxon>Fungi</taxon>
        <taxon>Dikarya</taxon>
        <taxon>Ascomycota</taxon>
        <taxon>Pezizomycotina</taxon>
        <taxon>Sordariomycetes</taxon>
        <taxon>Sordariomycetidae</taxon>
        <taxon>Sordariales</taxon>
        <taxon>Podosporaceae</taxon>
        <taxon>Podospora</taxon>
        <taxon>Podospora anserina</taxon>
    </lineage>
</organism>
<feature type="compositionally biased region" description="Low complexity" evidence="1">
    <location>
        <begin position="259"/>
        <end position="281"/>
    </location>
</feature>
<dbReference type="Gene3D" id="2.70.50.70">
    <property type="match status" value="1"/>
</dbReference>
<dbReference type="AlphaFoldDB" id="B2AQA8"/>
<evidence type="ECO:0000313" key="5">
    <source>
        <dbReference type="Proteomes" id="UP000001197"/>
    </source>
</evidence>
<evidence type="ECO:0000256" key="2">
    <source>
        <dbReference type="SAM" id="SignalP"/>
    </source>
</evidence>
<feature type="signal peptide" evidence="2">
    <location>
        <begin position="1"/>
        <end position="18"/>
    </location>
</feature>
<dbReference type="OrthoDB" id="2342176at2759"/>
<feature type="chain" id="PRO_5007638994" evidence="2">
    <location>
        <begin position="19"/>
        <end position="516"/>
    </location>
</feature>
<accession>B2AQA8</accession>